<keyword evidence="3" id="KW-1185">Reference proteome</keyword>
<dbReference type="RefSeq" id="XP_009514814.1">
    <property type="nucleotide sequence ID" value="XM_009516519.1"/>
</dbReference>
<sequence>MAKKNCNVQIPTDRDTLNAYYNGWLHGVMLTGVLCYGFNGTLIWGKHNFPGSWNDGEMRYQLQRQLSDPAKTIEGGRCATDSNAAMTNRIFTLLKDGDLERASLESRAGLLAMGSAITTIRQDAEWGYGQRIKVLQTAPVAAATRSRYARIMT</sequence>
<dbReference type="Proteomes" id="UP000002640">
    <property type="component" value="Unassembled WGS sequence"/>
</dbReference>
<keyword evidence="1" id="KW-0472">Membrane</keyword>
<dbReference type="AlphaFoldDB" id="G4YM09"/>
<dbReference type="PANTHER" id="PTHR48471">
    <property type="entry name" value="DDE TNP4 DOMAIN-CONTAINING PROTEIN"/>
    <property type="match status" value="1"/>
</dbReference>
<gene>
    <name evidence="2" type="ORF">PHYSODRAFT_471803</name>
</gene>
<feature type="transmembrane region" description="Helical" evidence="1">
    <location>
        <begin position="24"/>
        <end position="44"/>
    </location>
</feature>
<dbReference type="InParanoid" id="G4YM09"/>
<dbReference type="PANTHER" id="PTHR48471:SF1">
    <property type="entry name" value="DDE TNP4 DOMAIN-CONTAINING PROTEIN"/>
    <property type="match status" value="1"/>
</dbReference>
<organism evidence="2 3">
    <name type="scientific">Phytophthora sojae (strain P6497)</name>
    <name type="common">Soybean stem and root rot agent</name>
    <name type="synonym">Phytophthora megasperma f. sp. glycines</name>
    <dbReference type="NCBI Taxonomy" id="1094619"/>
    <lineage>
        <taxon>Eukaryota</taxon>
        <taxon>Sar</taxon>
        <taxon>Stramenopiles</taxon>
        <taxon>Oomycota</taxon>
        <taxon>Peronosporomycetes</taxon>
        <taxon>Peronosporales</taxon>
        <taxon>Peronosporaceae</taxon>
        <taxon>Phytophthora</taxon>
    </lineage>
</organism>
<protein>
    <recommendedName>
        <fullName evidence="4">DDE Tnp4 domain-containing protein</fullName>
    </recommendedName>
</protein>
<keyword evidence="1" id="KW-1133">Transmembrane helix</keyword>
<evidence type="ECO:0000313" key="2">
    <source>
        <dbReference type="EMBL" id="EGZ27539.1"/>
    </source>
</evidence>
<evidence type="ECO:0000313" key="3">
    <source>
        <dbReference type="Proteomes" id="UP000002640"/>
    </source>
</evidence>
<reference evidence="2 3" key="1">
    <citation type="journal article" date="2006" name="Science">
        <title>Phytophthora genome sequences uncover evolutionary origins and mechanisms of pathogenesis.</title>
        <authorList>
            <person name="Tyler B.M."/>
            <person name="Tripathy S."/>
            <person name="Zhang X."/>
            <person name="Dehal P."/>
            <person name="Jiang R.H."/>
            <person name="Aerts A."/>
            <person name="Arredondo F.D."/>
            <person name="Baxter L."/>
            <person name="Bensasson D."/>
            <person name="Beynon J.L."/>
            <person name="Chapman J."/>
            <person name="Damasceno C.M."/>
            <person name="Dorrance A.E."/>
            <person name="Dou D."/>
            <person name="Dickerman A.W."/>
            <person name="Dubchak I.L."/>
            <person name="Garbelotto M."/>
            <person name="Gijzen M."/>
            <person name="Gordon S.G."/>
            <person name="Govers F."/>
            <person name="Grunwald N.J."/>
            <person name="Huang W."/>
            <person name="Ivors K.L."/>
            <person name="Jones R.W."/>
            <person name="Kamoun S."/>
            <person name="Krampis K."/>
            <person name="Lamour K.H."/>
            <person name="Lee M.K."/>
            <person name="McDonald W.H."/>
            <person name="Medina M."/>
            <person name="Meijer H.J."/>
            <person name="Nordberg E.K."/>
            <person name="Maclean D.J."/>
            <person name="Ospina-Giraldo M.D."/>
            <person name="Morris P.F."/>
            <person name="Phuntumart V."/>
            <person name="Putnam N.H."/>
            <person name="Rash S."/>
            <person name="Rose J.K."/>
            <person name="Sakihama Y."/>
            <person name="Salamov A.A."/>
            <person name="Savidor A."/>
            <person name="Scheuring C.F."/>
            <person name="Smith B.M."/>
            <person name="Sobral B.W."/>
            <person name="Terry A."/>
            <person name="Torto-Alalibo T.A."/>
            <person name="Win J."/>
            <person name="Xu Z."/>
            <person name="Zhang H."/>
            <person name="Grigoriev I.V."/>
            <person name="Rokhsar D.S."/>
            <person name="Boore J.L."/>
        </authorList>
    </citation>
    <scope>NUCLEOTIDE SEQUENCE [LARGE SCALE GENOMIC DNA]</scope>
    <source>
        <strain evidence="2 3">P6497</strain>
    </source>
</reference>
<accession>G4YM09</accession>
<proteinExistence type="predicted"/>
<evidence type="ECO:0008006" key="4">
    <source>
        <dbReference type="Google" id="ProtNLM"/>
    </source>
</evidence>
<dbReference type="EMBL" id="JH159151">
    <property type="protein sequence ID" value="EGZ27539.1"/>
    <property type="molecule type" value="Genomic_DNA"/>
</dbReference>
<name>G4YM09_PHYSP</name>
<evidence type="ECO:0000256" key="1">
    <source>
        <dbReference type="SAM" id="Phobius"/>
    </source>
</evidence>
<dbReference type="KEGG" id="psoj:PHYSODRAFT_471803"/>
<dbReference type="GeneID" id="20654149"/>
<keyword evidence="1" id="KW-0812">Transmembrane</keyword>